<evidence type="ECO:0000313" key="2">
    <source>
        <dbReference type="Proteomes" id="UP000071927"/>
    </source>
</evidence>
<name>A0A139QV15_9STRE</name>
<evidence type="ECO:0000313" key="1">
    <source>
        <dbReference type="EMBL" id="KXU06366.1"/>
    </source>
</evidence>
<organism evidence="1 2">
    <name type="scientific">Streptococcus gallolyticus</name>
    <dbReference type="NCBI Taxonomy" id="315405"/>
    <lineage>
        <taxon>Bacteria</taxon>
        <taxon>Bacillati</taxon>
        <taxon>Bacillota</taxon>
        <taxon>Bacilli</taxon>
        <taxon>Lactobacillales</taxon>
        <taxon>Streptococcaceae</taxon>
        <taxon>Streptococcus</taxon>
    </lineage>
</organism>
<comment type="caution">
    <text evidence="1">The sequence shown here is derived from an EMBL/GenBank/DDBJ whole genome shotgun (WGS) entry which is preliminary data.</text>
</comment>
<reference evidence="1 2" key="1">
    <citation type="submission" date="2016-01" db="EMBL/GenBank/DDBJ databases">
        <title>Highly variable Streptococcus oralis are common among viridans streptococci isolated from primates.</title>
        <authorList>
            <person name="Denapaite D."/>
            <person name="Rieger M."/>
            <person name="Koendgen S."/>
            <person name="Brueckner R."/>
            <person name="Ochigava I."/>
            <person name="Kappeler P."/>
            <person name="Maetz-Rensing K."/>
            <person name="Leendertz F."/>
            <person name="Hakenbeck R."/>
        </authorList>
    </citation>
    <scope>NUCLEOTIDE SEQUENCE [LARGE SCALE GENOMIC DNA]</scope>
    <source>
        <strain evidence="1 2">DD03</strain>
    </source>
</reference>
<dbReference type="AlphaFoldDB" id="A0A139QV15"/>
<dbReference type="Proteomes" id="UP000071927">
    <property type="component" value="Unassembled WGS sequence"/>
</dbReference>
<gene>
    <name evidence="1" type="ORF">SGADD03_01522</name>
</gene>
<sequence>MLDLSRTSRSASLIRVAISCVKLVSVSVKIISRASAIVMSATRSSSAFFCSSSSPICFSRSLMCLDLSVRLCSLLSNTFSLLVRFSSLRSREEARSVKRVSICFNSCLSDLNSFSISSRYFLASSFASISNSLRCDLLSRSAVFLMCSASNSA</sequence>
<accession>A0A139QV15</accession>
<protein>
    <submittedName>
        <fullName evidence="1">Uncharacterized protein</fullName>
    </submittedName>
</protein>
<proteinExistence type="predicted"/>
<dbReference type="EMBL" id="LQXV01000258">
    <property type="protein sequence ID" value="KXU06366.1"/>
    <property type="molecule type" value="Genomic_DNA"/>
</dbReference>